<dbReference type="EMBL" id="MHKX01000005">
    <property type="protein sequence ID" value="OGY98608.1"/>
    <property type="molecule type" value="Genomic_DNA"/>
</dbReference>
<dbReference type="PANTHER" id="PTHR21237:SF23">
    <property type="entry name" value="GRPE PROTEIN HOMOLOG, MITOCHONDRIAL"/>
    <property type="match status" value="1"/>
</dbReference>
<dbReference type="GO" id="GO:0005737">
    <property type="term" value="C:cytoplasm"/>
    <property type="evidence" value="ECO:0007669"/>
    <property type="project" value="UniProtKB-SubCell"/>
</dbReference>
<reference evidence="5 6" key="1">
    <citation type="journal article" date="2016" name="Nat. Commun.">
        <title>Thousands of microbial genomes shed light on interconnected biogeochemical processes in an aquifer system.</title>
        <authorList>
            <person name="Anantharaman K."/>
            <person name="Brown C.T."/>
            <person name="Hug L.A."/>
            <person name="Sharon I."/>
            <person name="Castelle C.J."/>
            <person name="Probst A.J."/>
            <person name="Thomas B.C."/>
            <person name="Singh A."/>
            <person name="Wilkins M.J."/>
            <person name="Karaoz U."/>
            <person name="Brodie E.L."/>
            <person name="Williams K.H."/>
            <person name="Hubbard S.S."/>
            <person name="Banfield J.F."/>
        </authorList>
    </citation>
    <scope>NUCLEOTIDE SEQUENCE [LARGE SCALE GENOMIC DNA]</scope>
</reference>
<dbReference type="AlphaFoldDB" id="A0A1G2CB51"/>
<dbReference type="SUPFAM" id="SSF58014">
    <property type="entry name" value="Coiled-coil domain of nucleotide exchange factor GrpE"/>
    <property type="match status" value="1"/>
</dbReference>
<sequence>MDKDLRELKEKLEKAKADRDQYLAGWQRAKADYLNYKKEEQARLGEIARYTGEELLKEMITVLDSFDLGLQALEKSGPVEKGVYMIRAQIEDILKKRGLEKIPLKPGDPFDPAIAEAITEGESEQPPGTIAEEIEPGYRLYDKVLRPARVRLSKDKLNPTP</sequence>
<dbReference type="PANTHER" id="PTHR21237">
    <property type="entry name" value="GRPE PROTEIN"/>
    <property type="match status" value="1"/>
</dbReference>
<dbReference type="GO" id="GO:0051087">
    <property type="term" value="F:protein-folding chaperone binding"/>
    <property type="evidence" value="ECO:0007669"/>
    <property type="project" value="InterPro"/>
</dbReference>
<evidence type="ECO:0000313" key="6">
    <source>
        <dbReference type="Proteomes" id="UP000179059"/>
    </source>
</evidence>
<proteinExistence type="inferred from homology"/>
<dbReference type="SUPFAM" id="SSF51064">
    <property type="entry name" value="Head domain of nucleotide exchange factor GrpE"/>
    <property type="match status" value="1"/>
</dbReference>
<dbReference type="InterPro" id="IPR013805">
    <property type="entry name" value="GrpE_CC"/>
</dbReference>
<dbReference type="STRING" id="1798647.A2855_02035"/>
<evidence type="ECO:0000256" key="1">
    <source>
        <dbReference type="ARBA" id="ARBA00009054"/>
    </source>
</evidence>
<dbReference type="InterPro" id="IPR000740">
    <property type="entry name" value="GrpE"/>
</dbReference>
<comment type="similarity">
    <text evidence="1 3 4">Belongs to the GrpE family.</text>
</comment>
<dbReference type="GO" id="GO:0042803">
    <property type="term" value="F:protein homodimerization activity"/>
    <property type="evidence" value="ECO:0007669"/>
    <property type="project" value="InterPro"/>
</dbReference>
<gene>
    <name evidence="3" type="primary">grpE</name>
    <name evidence="5" type="ORF">A2855_02035</name>
</gene>
<accession>A0A1G2CB51</accession>
<comment type="caution">
    <text evidence="5">The sequence shown here is derived from an EMBL/GenBank/DDBJ whole genome shotgun (WGS) entry which is preliminary data.</text>
</comment>
<keyword evidence="3" id="KW-0963">Cytoplasm</keyword>
<dbReference type="PRINTS" id="PR00773">
    <property type="entry name" value="GRPEPROTEIN"/>
</dbReference>
<dbReference type="InterPro" id="IPR009012">
    <property type="entry name" value="GrpE_head"/>
</dbReference>
<dbReference type="Pfam" id="PF01025">
    <property type="entry name" value="GrpE"/>
    <property type="match status" value="1"/>
</dbReference>
<name>A0A1G2CB51_9BACT</name>
<dbReference type="Proteomes" id="UP000179059">
    <property type="component" value="Unassembled WGS sequence"/>
</dbReference>
<dbReference type="GO" id="GO:0000774">
    <property type="term" value="F:adenyl-nucleotide exchange factor activity"/>
    <property type="evidence" value="ECO:0007669"/>
    <property type="project" value="InterPro"/>
</dbReference>
<evidence type="ECO:0000256" key="2">
    <source>
        <dbReference type="ARBA" id="ARBA00023186"/>
    </source>
</evidence>
<dbReference type="CDD" id="cd00446">
    <property type="entry name" value="GrpE"/>
    <property type="match status" value="1"/>
</dbReference>
<evidence type="ECO:0000313" key="5">
    <source>
        <dbReference type="EMBL" id="OGY98608.1"/>
    </source>
</evidence>
<dbReference type="GO" id="GO:0006457">
    <property type="term" value="P:protein folding"/>
    <property type="evidence" value="ECO:0007669"/>
    <property type="project" value="InterPro"/>
</dbReference>
<comment type="subcellular location">
    <subcellularLocation>
        <location evidence="3">Cytoplasm</location>
    </subcellularLocation>
</comment>
<dbReference type="Gene3D" id="2.30.22.10">
    <property type="entry name" value="Head domain of nucleotide exchange factor GrpE"/>
    <property type="match status" value="1"/>
</dbReference>
<protein>
    <recommendedName>
        <fullName evidence="3">Protein GrpE</fullName>
    </recommendedName>
    <alternativeName>
        <fullName evidence="3">HSP-70 cofactor</fullName>
    </alternativeName>
</protein>
<dbReference type="HAMAP" id="MF_01151">
    <property type="entry name" value="GrpE"/>
    <property type="match status" value="1"/>
</dbReference>
<dbReference type="Gene3D" id="3.90.20.20">
    <property type="match status" value="1"/>
</dbReference>
<comment type="subunit">
    <text evidence="3">Homodimer.</text>
</comment>
<evidence type="ECO:0000256" key="4">
    <source>
        <dbReference type="RuleBase" id="RU004478"/>
    </source>
</evidence>
<comment type="function">
    <text evidence="3">Participates actively in the response to hyperosmotic and heat shock by preventing the aggregation of stress-denatured proteins, in association with DnaK and GrpE. It is the nucleotide exchange factor for DnaK and may function as a thermosensor. Unfolded proteins bind initially to DnaJ; upon interaction with the DnaJ-bound protein, DnaK hydrolyzes its bound ATP, resulting in the formation of a stable complex. GrpE releases ADP from DnaK; ATP binding to DnaK triggers the release of the substrate protein, thus completing the reaction cycle. Several rounds of ATP-dependent interactions between DnaJ, DnaK and GrpE are required for fully efficient folding.</text>
</comment>
<evidence type="ECO:0000256" key="3">
    <source>
        <dbReference type="HAMAP-Rule" id="MF_01151"/>
    </source>
</evidence>
<organism evidence="5 6">
    <name type="scientific">Candidatus Liptonbacteria bacterium RIFCSPHIGHO2_01_FULL_57_28</name>
    <dbReference type="NCBI Taxonomy" id="1798647"/>
    <lineage>
        <taxon>Bacteria</taxon>
        <taxon>Candidatus Liptoniibacteriota</taxon>
    </lineage>
</organism>
<keyword evidence="3" id="KW-0346">Stress response</keyword>
<dbReference type="GO" id="GO:0051082">
    <property type="term" value="F:unfolded protein binding"/>
    <property type="evidence" value="ECO:0007669"/>
    <property type="project" value="TreeGrafter"/>
</dbReference>
<keyword evidence="2 3" id="KW-0143">Chaperone</keyword>